<dbReference type="InterPro" id="IPR000276">
    <property type="entry name" value="GPCR_Rhodpsn"/>
</dbReference>
<keyword evidence="8 9" id="KW-0807">Transducer</keyword>
<name>A0A1B0CKS2_LUTLO</name>
<feature type="transmembrane region" description="Helical" evidence="10">
    <location>
        <begin position="95"/>
        <end position="113"/>
    </location>
</feature>
<evidence type="ECO:0000256" key="6">
    <source>
        <dbReference type="ARBA" id="ARBA00023136"/>
    </source>
</evidence>
<organism evidence="12 13">
    <name type="scientific">Lutzomyia longipalpis</name>
    <name type="common">Sand fly</name>
    <dbReference type="NCBI Taxonomy" id="7200"/>
    <lineage>
        <taxon>Eukaryota</taxon>
        <taxon>Metazoa</taxon>
        <taxon>Ecdysozoa</taxon>
        <taxon>Arthropoda</taxon>
        <taxon>Hexapoda</taxon>
        <taxon>Insecta</taxon>
        <taxon>Pterygota</taxon>
        <taxon>Neoptera</taxon>
        <taxon>Endopterygota</taxon>
        <taxon>Diptera</taxon>
        <taxon>Nematocera</taxon>
        <taxon>Psychodoidea</taxon>
        <taxon>Psychodidae</taxon>
        <taxon>Lutzomyia</taxon>
        <taxon>Lutzomyia</taxon>
    </lineage>
</organism>
<evidence type="ECO:0000313" key="12">
    <source>
        <dbReference type="EnsemblMetazoa" id="LLOJ005209-PA"/>
    </source>
</evidence>
<keyword evidence="4 10" id="KW-1133">Transmembrane helix</keyword>
<evidence type="ECO:0000256" key="2">
    <source>
        <dbReference type="ARBA" id="ARBA00010663"/>
    </source>
</evidence>
<evidence type="ECO:0000259" key="11">
    <source>
        <dbReference type="PROSITE" id="PS50262"/>
    </source>
</evidence>
<dbReference type="PRINTS" id="PR00237">
    <property type="entry name" value="GPCRRHODOPSN"/>
</dbReference>
<dbReference type="VEuPathDB" id="VectorBase:LLONM1_006503"/>
<dbReference type="GO" id="GO:0005886">
    <property type="term" value="C:plasma membrane"/>
    <property type="evidence" value="ECO:0007669"/>
    <property type="project" value="TreeGrafter"/>
</dbReference>
<dbReference type="Gene3D" id="1.20.1070.10">
    <property type="entry name" value="Rhodopsin 7-helix transmembrane proteins"/>
    <property type="match status" value="1"/>
</dbReference>
<dbReference type="PANTHER" id="PTHR24243:SF232">
    <property type="entry name" value="PYROKININ 2 RECEPTOR 1-RELATED"/>
    <property type="match status" value="1"/>
</dbReference>
<dbReference type="Proteomes" id="UP000092461">
    <property type="component" value="Unassembled WGS sequence"/>
</dbReference>
<evidence type="ECO:0000313" key="13">
    <source>
        <dbReference type="Proteomes" id="UP000092461"/>
    </source>
</evidence>
<evidence type="ECO:0000256" key="3">
    <source>
        <dbReference type="ARBA" id="ARBA00022692"/>
    </source>
</evidence>
<protein>
    <recommendedName>
        <fullName evidence="11">G-protein coupled receptors family 1 profile domain-containing protein</fullName>
    </recommendedName>
</protein>
<dbReference type="InterPro" id="IPR017452">
    <property type="entry name" value="GPCR_Rhodpsn_7TM"/>
</dbReference>
<accession>A0A1B0CKS2</accession>
<dbReference type="VEuPathDB" id="VectorBase:LLOJ005209"/>
<evidence type="ECO:0000256" key="10">
    <source>
        <dbReference type="SAM" id="Phobius"/>
    </source>
</evidence>
<evidence type="ECO:0000256" key="7">
    <source>
        <dbReference type="ARBA" id="ARBA00023170"/>
    </source>
</evidence>
<feature type="transmembrane region" description="Helical" evidence="10">
    <location>
        <begin position="202"/>
        <end position="221"/>
    </location>
</feature>
<dbReference type="PROSITE" id="PS00237">
    <property type="entry name" value="G_PROTEIN_RECEP_F1_1"/>
    <property type="match status" value="1"/>
</dbReference>
<evidence type="ECO:0000256" key="1">
    <source>
        <dbReference type="ARBA" id="ARBA00004141"/>
    </source>
</evidence>
<dbReference type="PROSITE" id="PS50262">
    <property type="entry name" value="G_PROTEIN_RECEP_F1_2"/>
    <property type="match status" value="1"/>
</dbReference>
<keyword evidence="7 9" id="KW-0675">Receptor</keyword>
<feature type="domain" description="G-protein coupled receptors family 1 profile" evidence="11">
    <location>
        <begin position="75"/>
        <end position="229"/>
    </location>
</feature>
<feature type="transmembrane region" description="Helical" evidence="10">
    <location>
        <begin position="133"/>
        <end position="155"/>
    </location>
</feature>
<evidence type="ECO:0000256" key="5">
    <source>
        <dbReference type="ARBA" id="ARBA00023040"/>
    </source>
</evidence>
<dbReference type="AlphaFoldDB" id="A0A1B0CKS2"/>
<feature type="transmembrane region" description="Helical" evidence="10">
    <location>
        <begin position="176"/>
        <end position="196"/>
    </location>
</feature>
<comment type="subcellular location">
    <subcellularLocation>
        <location evidence="1">Membrane</location>
        <topology evidence="1">Multi-pass membrane protein</topology>
    </subcellularLocation>
</comment>
<evidence type="ECO:0000256" key="8">
    <source>
        <dbReference type="ARBA" id="ARBA00023224"/>
    </source>
</evidence>
<dbReference type="GO" id="GO:0008188">
    <property type="term" value="F:neuropeptide receptor activity"/>
    <property type="evidence" value="ECO:0007669"/>
    <property type="project" value="TreeGrafter"/>
</dbReference>
<dbReference type="Pfam" id="PF00001">
    <property type="entry name" value="7tm_1"/>
    <property type="match status" value="1"/>
</dbReference>
<reference evidence="12" key="1">
    <citation type="submission" date="2020-05" db="UniProtKB">
        <authorList>
            <consortium name="EnsemblMetazoa"/>
        </authorList>
    </citation>
    <scope>IDENTIFICATION</scope>
    <source>
        <strain evidence="12">Jacobina</strain>
    </source>
</reference>
<evidence type="ECO:0000256" key="9">
    <source>
        <dbReference type="RuleBase" id="RU000688"/>
    </source>
</evidence>
<dbReference type="SUPFAM" id="SSF81321">
    <property type="entry name" value="Family A G protein-coupled receptor-like"/>
    <property type="match status" value="1"/>
</dbReference>
<comment type="similarity">
    <text evidence="2 9">Belongs to the G-protein coupled receptor 1 family.</text>
</comment>
<keyword evidence="5 9" id="KW-0297">G-protein coupled receptor</keyword>
<sequence>MDETFVVPNVGYENYTREALRQFIVNLTQQSPDLVNLTFLRNVSDAVTHSSRDPMSVVIPITVFYAVIFLAGVLGNVTTCTVISRNKSMHTATNFYLFNLAVSDLLLLVWGMPPEIYNIWYPAQYPFNQSFCILQGLLSETSTNATVLTITSFTVERYIAICHPFRQHTMSKLSRAVKFILAIWIVAFCLAIPQAFQFGIVAVETIGSICTASTLIAYLLFYPTISCFR</sequence>
<evidence type="ECO:0000256" key="4">
    <source>
        <dbReference type="ARBA" id="ARBA00022989"/>
    </source>
</evidence>
<dbReference type="EnsemblMetazoa" id="LLOJ005209-RA">
    <property type="protein sequence ID" value="LLOJ005209-PA"/>
    <property type="gene ID" value="LLOJ005209"/>
</dbReference>
<feature type="transmembrane region" description="Helical" evidence="10">
    <location>
        <begin position="57"/>
        <end position="83"/>
    </location>
</feature>
<dbReference type="EMBL" id="AJWK01016580">
    <property type="status" value="NOT_ANNOTATED_CDS"/>
    <property type="molecule type" value="Genomic_DNA"/>
</dbReference>
<keyword evidence="3 9" id="KW-0812">Transmembrane</keyword>
<keyword evidence="6 10" id="KW-0472">Membrane</keyword>
<proteinExistence type="inferred from homology"/>
<keyword evidence="13" id="KW-1185">Reference proteome</keyword>
<dbReference type="PANTHER" id="PTHR24243">
    <property type="entry name" value="G-PROTEIN COUPLED RECEPTOR"/>
    <property type="match status" value="1"/>
</dbReference>